<dbReference type="InterPro" id="IPR013786">
    <property type="entry name" value="AcylCoA_DH/ox_N"/>
</dbReference>
<evidence type="ECO:0000259" key="6">
    <source>
        <dbReference type="Pfam" id="PF00441"/>
    </source>
</evidence>
<accession>A0ABZ0PGH7</accession>
<dbReference type="Pfam" id="PF00441">
    <property type="entry name" value="Acyl-CoA_dh_1"/>
    <property type="match status" value="1"/>
</dbReference>
<feature type="domain" description="Acyl-CoA oxidase/dehydrogenase middle" evidence="7">
    <location>
        <begin position="129"/>
        <end position="224"/>
    </location>
</feature>
<protein>
    <submittedName>
        <fullName evidence="9">Acyl-CoA dehydrogenase family protein</fullName>
    </submittedName>
</protein>
<dbReference type="SUPFAM" id="SSF56645">
    <property type="entry name" value="Acyl-CoA dehydrogenase NM domain-like"/>
    <property type="match status" value="1"/>
</dbReference>
<dbReference type="InterPro" id="IPR009075">
    <property type="entry name" value="AcylCo_DH/oxidase_C"/>
</dbReference>
<dbReference type="Gene3D" id="1.20.140.10">
    <property type="entry name" value="Butyryl-CoA Dehydrogenase, subunit A, domain 3"/>
    <property type="match status" value="1"/>
</dbReference>
<proteinExistence type="inferred from homology"/>
<feature type="domain" description="Acyl-CoA dehydrogenase/oxidase C-terminal" evidence="6">
    <location>
        <begin position="238"/>
        <end position="390"/>
    </location>
</feature>
<dbReference type="InterPro" id="IPR006091">
    <property type="entry name" value="Acyl-CoA_Oxase/DH_mid-dom"/>
</dbReference>
<evidence type="ECO:0000256" key="2">
    <source>
        <dbReference type="ARBA" id="ARBA00009347"/>
    </source>
</evidence>
<dbReference type="InterPro" id="IPR037069">
    <property type="entry name" value="AcylCoA_DH/ox_N_sf"/>
</dbReference>
<dbReference type="Pfam" id="PF02770">
    <property type="entry name" value="Acyl-CoA_dh_M"/>
    <property type="match status" value="1"/>
</dbReference>
<evidence type="ECO:0000259" key="7">
    <source>
        <dbReference type="Pfam" id="PF02770"/>
    </source>
</evidence>
<dbReference type="RefSeq" id="WP_318648324.1">
    <property type="nucleotide sequence ID" value="NZ_CP137852.1"/>
</dbReference>
<evidence type="ECO:0000313" key="9">
    <source>
        <dbReference type="EMBL" id="WPB84366.1"/>
    </source>
</evidence>
<dbReference type="InterPro" id="IPR006089">
    <property type="entry name" value="Acyl-CoA_DH_CS"/>
</dbReference>
<evidence type="ECO:0000313" key="10">
    <source>
        <dbReference type="Proteomes" id="UP001305521"/>
    </source>
</evidence>
<dbReference type="PROSITE" id="PS00072">
    <property type="entry name" value="ACYL_COA_DH_1"/>
    <property type="match status" value="1"/>
</dbReference>
<dbReference type="Pfam" id="PF02771">
    <property type="entry name" value="Acyl-CoA_dh_N"/>
    <property type="match status" value="1"/>
</dbReference>
<keyword evidence="3 5" id="KW-0285">Flavoprotein</keyword>
<dbReference type="Gene3D" id="2.40.110.10">
    <property type="entry name" value="Butyryl-CoA Dehydrogenase, subunit A, domain 2"/>
    <property type="match status" value="1"/>
</dbReference>
<dbReference type="Proteomes" id="UP001305521">
    <property type="component" value="Chromosome"/>
</dbReference>
<evidence type="ECO:0000259" key="8">
    <source>
        <dbReference type="Pfam" id="PF02771"/>
    </source>
</evidence>
<sequence length="396" mass="42833">MNDALPVAETATPAEFTSYLDGIARLVREKLIPAEPRLEGQETLPEDLTELLRAAGLFGISIPTRWGGLGLTMEQQVRVMFEVTRASSVFRARFSTTIGLGSQPILYNGTDAQRAEWLPRMASGEVTAAFCLTEPEAGSDAGGVRTMAVRDGDHYVLNGSKRYITNARQAQVLIVMARTEAGTRDAAGISAFIVPARTPGVSFGPADRKMGQDGSATSEVFFNDARVPAENLIGGREGGGFKTAMRGINHARLHVAVTCVGQAQRLIEEALFHAMNRRQFGQPLAEFQLVQAKLADMRAETQAARSMILETARAFDAAGEAQGPIIADIACCKLFASEMVGRVADHAVQIHGGAGWMRGTVVEQFYRDVRLFRIFEGASDVQRMLIAKDMIKGARA</sequence>
<dbReference type="SUPFAM" id="SSF47203">
    <property type="entry name" value="Acyl-CoA dehydrogenase C-terminal domain-like"/>
    <property type="match status" value="1"/>
</dbReference>
<keyword evidence="4 5" id="KW-0274">FAD</keyword>
<keyword evidence="10" id="KW-1185">Reference proteome</keyword>
<dbReference type="InterPro" id="IPR046373">
    <property type="entry name" value="Acyl-CoA_Oxase/DH_mid-dom_sf"/>
</dbReference>
<name>A0ABZ0PGH7_9PROT</name>
<feature type="domain" description="Acyl-CoA dehydrogenase/oxidase N-terminal" evidence="8">
    <location>
        <begin position="20"/>
        <end position="125"/>
    </location>
</feature>
<evidence type="ECO:0000256" key="5">
    <source>
        <dbReference type="RuleBase" id="RU362125"/>
    </source>
</evidence>
<dbReference type="EMBL" id="CP137852">
    <property type="protein sequence ID" value="WPB84366.1"/>
    <property type="molecule type" value="Genomic_DNA"/>
</dbReference>
<dbReference type="InterPro" id="IPR009100">
    <property type="entry name" value="AcylCoA_DH/oxidase_NM_dom_sf"/>
</dbReference>
<keyword evidence="5" id="KW-0560">Oxidoreductase</keyword>
<gene>
    <name evidence="9" type="ORF">R9Z33_19995</name>
</gene>
<dbReference type="PANTHER" id="PTHR43884:SF40">
    <property type="entry name" value="ACYL-COA DEHYDROGENASE"/>
    <property type="match status" value="1"/>
</dbReference>
<dbReference type="InterPro" id="IPR036250">
    <property type="entry name" value="AcylCo_DH-like_C"/>
</dbReference>
<evidence type="ECO:0000256" key="3">
    <source>
        <dbReference type="ARBA" id="ARBA00022630"/>
    </source>
</evidence>
<comment type="similarity">
    <text evidence="2 5">Belongs to the acyl-CoA dehydrogenase family.</text>
</comment>
<dbReference type="Gene3D" id="1.10.540.10">
    <property type="entry name" value="Acyl-CoA dehydrogenase/oxidase, N-terminal domain"/>
    <property type="match status" value="1"/>
</dbReference>
<evidence type="ECO:0000256" key="4">
    <source>
        <dbReference type="ARBA" id="ARBA00022827"/>
    </source>
</evidence>
<comment type="cofactor">
    <cofactor evidence="1 5">
        <name>FAD</name>
        <dbReference type="ChEBI" id="CHEBI:57692"/>
    </cofactor>
</comment>
<evidence type="ECO:0000256" key="1">
    <source>
        <dbReference type="ARBA" id="ARBA00001974"/>
    </source>
</evidence>
<dbReference type="PIRSF" id="PIRSF016578">
    <property type="entry name" value="HsaA"/>
    <property type="match status" value="1"/>
</dbReference>
<dbReference type="PANTHER" id="PTHR43884">
    <property type="entry name" value="ACYL-COA DEHYDROGENASE"/>
    <property type="match status" value="1"/>
</dbReference>
<reference evidence="9 10" key="1">
    <citation type="submission" date="2023-11" db="EMBL/GenBank/DDBJ databases">
        <title>Arctic aerobic anoxygenic photoheterotroph Sediminicoccus rosea KRV36 adapts its photosynthesis to long days of polar summer.</title>
        <authorList>
            <person name="Tomasch J."/>
            <person name="Kopejtka K."/>
            <person name="Bily T."/>
            <person name="Gardiner A.T."/>
            <person name="Gardian Z."/>
            <person name="Shivaramu S."/>
            <person name="Koblizek M."/>
            <person name="Engelhardt F."/>
            <person name="Kaftan D."/>
        </authorList>
    </citation>
    <scope>NUCLEOTIDE SEQUENCE [LARGE SCALE GENOMIC DNA]</scope>
    <source>
        <strain evidence="9 10">R-30</strain>
    </source>
</reference>
<organism evidence="9 10">
    <name type="scientific">Sediminicoccus rosea</name>
    <dbReference type="NCBI Taxonomy" id="1225128"/>
    <lineage>
        <taxon>Bacteria</taxon>
        <taxon>Pseudomonadati</taxon>
        <taxon>Pseudomonadota</taxon>
        <taxon>Alphaproteobacteria</taxon>
        <taxon>Acetobacterales</taxon>
        <taxon>Roseomonadaceae</taxon>
        <taxon>Sediminicoccus</taxon>
    </lineage>
</organism>